<dbReference type="EMBL" id="LSBJ02000003">
    <property type="protein sequence ID" value="OAQ67762.1"/>
    <property type="molecule type" value="Genomic_DNA"/>
</dbReference>
<organism evidence="1 2">
    <name type="scientific">Pochonia chlamydosporia 170</name>
    <dbReference type="NCBI Taxonomy" id="1380566"/>
    <lineage>
        <taxon>Eukaryota</taxon>
        <taxon>Fungi</taxon>
        <taxon>Dikarya</taxon>
        <taxon>Ascomycota</taxon>
        <taxon>Pezizomycotina</taxon>
        <taxon>Sordariomycetes</taxon>
        <taxon>Hypocreomycetidae</taxon>
        <taxon>Hypocreales</taxon>
        <taxon>Clavicipitaceae</taxon>
        <taxon>Pochonia</taxon>
    </lineage>
</organism>
<comment type="caution">
    <text evidence="1">The sequence shown here is derived from an EMBL/GenBank/DDBJ whole genome shotgun (WGS) entry which is preliminary data.</text>
</comment>
<evidence type="ECO:0000313" key="1">
    <source>
        <dbReference type="EMBL" id="OAQ67762.1"/>
    </source>
</evidence>
<reference evidence="1 2" key="1">
    <citation type="journal article" date="2016" name="PLoS Pathog.">
        <title>Biosynthesis of antibiotic leucinostatins in bio-control fungus Purpureocillium lilacinum and their inhibition on phytophthora revealed by genome mining.</title>
        <authorList>
            <person name="Wang G."/>
            <person name="Liu Z."/>
            <person name="Lin R."/>
            <person name="Li E."/>
            <person name="Mao Z."/>
            <person name="Ling J."/>
            <person name="Yang Y."/>
            <person name="Yin W.B."/>
            <person name="Xie B."/>
        </authorList>
    </citation>
    <scope>NUCLEOTIDE SEQUENCE [LARGE SCALE GENOMIC DNA]</scope>
    <source>
        <strain evidence="1">170</strain>
    </source>
</reference>
<dbReference type="PANTHER" id="PTHR36847:SF1">
    <property type="entry name" value="AMIDOLIGASE ENZYME"/>
    <property type="match status" value="1"/>
</dbReference>
<dbReference type="PANTHER" id="PTHR36847">
    <property type="entry name" value="AMIDOLIGASE ENZYME"/>
    <property type="match status" value="1"/>
</dbReference>
<dbReference type="GeneID" id="28855343"/>
<dbReference type="RefSeq" id="XP_018144612.1">
    <property type="nucleotide sequence ID" value="XM_018291349.1"/>
</dbReference>
<accession>A0A179FQ99</accession>
<evidence type="ECO:0000313" key="2">
    <source>
        <dbReference type="Proteomes" id="UP000078397"/>
    </source>
</evidence>
<dbReference type="Proteomes" id="UP000078397">
    <property type="component" value="Unassembled WGS sequence"/>
</dbReference>
<dbReference type="KEGG" id="pchm:VFPPC_13574"/>
<protein>
    <submittedName>
        <fullName evidence="1">Uncharacterized protein</fullName>
    </submittedName>
</protein>
<name>A0A179FQ99_METCM</name>
<proteinExistence type="predicted"/>
<keyword evidence="2" id="KW-1185">Reference proteome</keyword>
<dbReference type="OrthoDB" id="412402at2759"/>
<gene>
    <name evidence="1" type="ORF">VFPPC_13574</name>
</gene>
<dbReference type="AlphaFoldDB" id="A0A179FQ99"/>
<sequence>MTFSTTGGTLLNVSVEFEFLVAIEKEDQIYNTGNPSSDAENIDSNHKWACPSQTDDPSSEALYQCKAVLSKADKSVIIRHNEAHLTERSWQSARFNSWVLQPSQTAHASASSPKDYDWCGVRLRSPLISEDELRNTSPMDKCLETIRNSTRIHINLTCKFKIALHRDTFTLVQAKKLATLVWLTEQDLLVPLRNQDCDSIVHPKTVTASSITATCRLRHTDTSIFLDPLLEGIMNSHLPSEMKDTVALGCLRRLWACPNLRRLPGALRDRHQNALAFALYIYDDDDAEDSNASSCAVASFRCALHPQDGLATSRLWTELVLALGKAVSLAPEPFKQLVGEIDRLNCSYRMDESVDESCHRKQVMQALGMDEELCKEWDKIIIECRNNGEEVM</sequence>